<comment type="caution">
    <text evidence="1">The sequence shown here is derived from an EMBL/GenBank/DDBJ whole genome shotgun (WGS) entry which is preliminary data.</text>
</comment>
<dbReference type="InterPro" id="IPR004401">
    <property type="entry name" value="YbaB/EbfC"/>
</dbReference>
<dbReference type="SUPFAM" id="SSF82607">
    <property type="entry name" value="YbaB-like"/>
    <property type="match status" value="1"/>
</dbReference>
<organism evidence="1 2">
    <name type="scientific">Candidatus Gottesmanbacteria bacterium RBG_16_37_8</name>
    <dbReference type="NCBI Taxonomy" id="1798371"/>
    <lineage>
        <taxon>Bacteria</taxon>
        <taxon>Candidatus Gottesmaniibacteriota</taxon>
    </lineage>
</organism>
<dbReference type="GO" id="GO:0003677">
    <property type="term" value="F:DNA binding"/>
    <property type="evidence" value="ECO:0007669"/>
    <property type="project" value="InterPro"/>
</dbReference>
<dbReference type="EMBL" id="MFJA01000031">
    <property type="protein sequence ID" value="OGG03318.1"/>
    <property type="molecule type" value="Genomic_DNA"/>
</dbReference>
<dbReference type="AlphaFoldDB" id="A0A1F5YSX5"/>
<dbReference type="Pfam" id="PF02575">
    <property type="entry name" value="YbaB_DNA_bd"/>
    <property type="match status" value="1"/>
</dbReference>
<dbReference type="Gene3D" id="3.30.1310.10">
    <property type="entry name" value="Nucleoid-associated protein YbaB-like domain"/>
    <property type="match status" value="1"/>
</dbReference>
<sequence length="94" mass="10400">MINPFRALGDLKSMRDQALKMQQVLSQEEVIVEKNGIKVVMSGDQKIKELVIDGEEHWRAKEAIAEAIRKSQEIAAKKLTEISGGLQGLLGQGK</sequence>
<gene>
    <name evidence="1" type="ORF">A2W14_02390</name>
</gene>
<name>A0A1F5YSX5_9BACT</name>
<evidence type="ECO:0008006" key="3">
    <source>
        <dbReference type="Google" id="ProtNLM"/>
    </source>
</evidence>
<evidence type="ECO:0000313" key="2">
    <source>
        <dbReference type="Proteomes" id="UP000176665"/>
    </source>
</evidence>
<dbReference type="Proteomes" id="UP000176665">
    <property type="component" value="Unassembled WGS sequence"/>
</dbReference>
<reference evidence="1 2" key="1">
    <citation type="journal article" date="2016" name="Nat. Commun.">
        <title>Thousands of microbial genomes shed light on interconnected biogeochemical processes in an aquifer system.</title>
        <authorList>
            <person name="Anantharaman K."/>
            <person name="Brown C.T."/>
            <person name="Hug L.A."/>
            <person name="Sharon I."/>
            <person name="Castelle C.J."/>
            <person name="Probst A.J."/>
            <person name="Thomas B.C."/>
            <person name="Singh A."/>
            <person name="Wilkins M.J."/>
            <person name="Karaoz U."/>
            <person name="Brodie E.L."/>
            <person name="Williams K.H."/>
            <person name="Hubbard S.S."/>
            <person name="Banfield J.F."/>
        </authorList>
    </citation>
    <scope>NUCLEOTIDE SEQUENCE [LARGE SCALE GENOMIC DNA]</scope>
</reference>
<dbReference type="STRING" id="1798371.A2W14_02390"/>
<accession>A0A1F5YSX5</accession>
<evidence type="ECO:0000313" key="1">
    <source>
        <dbReference type="EMBL" id="OGG03318.1"/>
    </source>
</evidence>
<proteinExistence type="predicted"/>
<dbReference type="InterPro" id="IPR036894">
    <property type="entry name" value="YbaB-like_sf"/>
</dbReference>
<protein>
    <recommendedName>
        <fullName evidence="3">Nucleoid-associated protein, YbaB/EbfC family</fullName>
    </recommendedName>
</protein>